<dbReference type="AlphaFoldDB" id="A0A4Q8BCI9"/>
<comment type="caution">
    <text evidence="3">The sequence shown here is derived from an EMBL/GenBank/DDBJ whole genome shotgun (WGS) entry which is preliminary data.</text>
</comment>
<dbReference type="InterPro" id="IPR011008">
    <property type="entry name" value="Dimeric_a/b-barrel"/>
</dbReference>
<evidence type="ECO:0000256" key="1">
    <source>
        <dbReference type="ARBA" id="ARBA00007689"/>
    </source>
</evidence>
<evidence type="ECO:0000313" key="3">
    <source>
        <dbReference type="EMBL" id="RZU74991.1"/>
    </source>
</evidence>
<dbReference type="SUPFAM" id="SSF54909">
    <property type="entry name" value="Dimeric alpha+beta barrel"/>
    <property type="match status" value="1"/>
</dbReference>
<evidence type="ECO:0000259" key="2">
    <source>
        <dbReference type="Pfam" id="PF03795"/>
    </source>
</evidence>
<keyword evidence="4" id="KW-1185">Reference proteome</keyword>
<comment type="similarity">
    <text evidence="1">Belongs to the YciI family.</text>
</comment>
<reference evidence="3 4" key="1">
    <citation type="submission" date="2019-02" db="EMBL/GenBank/DDBJ databases">
        <title>Sequencing the genomes of 1000 actinobacteria strains.</title>
        <authorList>
            <person name="Klenk H.-P."/>
        </authorList>
    </citation>
    <scope>NUCLEOTIDE SEQUENCE [LARGE SCALE GENOMIC DNA]</scope>
    <source>
        <strain evidence="3 4">DSM 45612</strain>
    </source>
</reference>
<name>A0A4Q8BCI9_9ACTN</name>
<gene>
    <name evidence="3" type="ORF">EV384_3499</name>
</gene>
<dbReference type="PANTHER" id="PTHR35174">
    <property type="entry name" value="BLL7171 PROTEIN-RELATED"/>
    <property type="match status" value="1"/>
</dbReference>
<proteinExistence type="inferred from homology"/>
<dbReference type="EMBL" id="SHLD01000001">
    <property type="protein sequence ID" value="RZU74991.1"/>
    <property type="molecule type" value="Genomic_DNA"/>
</dbReference>
<dbReference type="Gene3D" id="3.30.70.1060">
    <property type="entry name" value="Dimeric alpha+beta barrel"/>
    <property type="match status" value="1"/>
</dbReference>
<evidence type="ECO:0000313" key="4">
    <source>
        <dbReference type="Proteomes" id="UP000294114"/>
    </source>
</evidence>
<dbReference type="PANTHER" id="PTHR35174:SF3">
    <property type="entry name" value="BLL7171 PROTEIN"/>
    <property type="match status" value="1"/>
</dbReference>
<dbReference type="Proteomes" id="UP000294114">
    <property type="component" value="Unassembled WGS sequence"/>
</dbReference>
<feature type="domain" description="YCII-related" evidence="2">
    <location>
        <begin position="1"/>
        <end position="109"/>
    </location>
</feature>
<dbReference type="OrthoDB" id="668782at2"/>
<organism evidence="3 4">
    <name type="scientific">Micromonospora kangleipakensis</name>
    <dbReference type="NCBI Taxonomy" id="1077942"/>
    <lineage>
        <taxon>Bacteria</taxon>
        <taxon>Bacillati</taxon>
        <taxon>Actinomycetota</taxon>
        <taxon>Actinomycetes</taxon>
        <taxon>Micromonosporales</taxon>
        <taxon>Micromonosporaceae</taxon>
        <taxon>Micromonospora</taxon>
    </lineage>
</organism>
<protein>
    <recommendedName>
        <fullName evidence="2">YCII-related domain-containing protein</fullName>
    </recommendedName>
</protein>
<sequence length="115" mass="12361">MKYVMLIYQGPALERQSALTEEEQKQVYADYQGINQTPGVTTVPPLGLAENATTVRVEGGKTLTTDGPFVGMKEAVGGLFILEADDIDGAIEVAARVPAARYGGAVEIRPSEVYW</sequence>
<dbReference type="Pfam" id="PF03795">
    <property type="entry name" value="YCII"/>
    <property type="match status" value="1"/>
</dbReference>
<accession>A0A4Q8BCI9</accession>
<dbReference type="InterPro" id="IPR005545">
    <property type="entry name" value="YCII"/>
</dbReference>
<dbReference type="RefSeq" id="WP_130334662.1">
    <property type="nucleotide sequence ID" value="NZ_SHLD01000001.1"/>
</dbReference>